<proteinExistence type="predicted"/>
<dbReference type="RefSeq" id="WP_013496852.1">
    <property type="nucleotide sequence ID" value="NC_014833.1"/>
</dbReference>
<gene>
    <name evidence="2" type="ordered locus">Rumal_0096</name>
</gene>
<dbReference type="STRING" id="697329.Rumal_0096"/>
<dbReference type="eggNOG" id="ENOG5032JDE">
    <property type="taxonomic scope" value="Bacteria"/>
</dbReference>
<evidence type="ECO:0000256" key="1">
    <source>
        <dbReference type="SAM" id="Phobius"/>
    </source>
</evidence>
<evidence type="ECO:0000313" key="2">
    <source>
        <dbReference type="EMBL" id="ADU20658.1"/>
    </source>
</evidence>
<dbReference type="InterPro" id="IPR025470">
    <property type="entry name" value="DUF4321"/>
</dbReference>
<keyword evidence="1" id="KW-0472">Membrane</keyword>
<sequence length="87" mass="9844" precursor="true">MDKFKKTFAFVFFVLSGIILGVFLASICEGQPYFDWLAWGRDLGIEGVSVDLHVIRFNFGFMIHATISQIITITLSLVLFVRIGKNI</sequence>
<keyword evidence="1" id="KW-0812">Transmembrane</keyword>
<accession>E6UBR6</accession>
<feature type="transmembrane region" description="Helical" evidence="1">
    <location>
        <begin position="54"/>
        <end position="81"/>
    </location>
</feature>
<organism evidence="2 3">
    <name type="scientific">Ruminococcus albus (strain ATCC 27210 / DSM 20455 / JCM 14654 / NCDO 2250 / 7)</name>
    <dbReference type="NCBI Taxonomy" id="697329"/>
    <lineage>
        <taxon>Bacteria</taxon>
        <taxon>Bacillati</taxon>
        <taxon>Bacillota</taxon>
        <taxon>Clostridia</taxon>
        <taxon>Eubacteriales</taxon>
        <taxon>Oscillospiraceae</taxon>
        <taxon>Ruminococcus</taxon>
    </lineage>
</organism>
<dbReference type="Proteomes" id="UP000006919">
    <property type="component" value="Chromosome"/>
</dbReference>
<protein>
    <recommendedName>
        <fullName evidence="4">DUF4321 domain-containing protein</fullName>
    </recommendedName>
</protein>
<dbReference type="OrthoDB" id="1822271at2"/>
<dbReference type="HOGENOM" id="CLU_166657_1_1_9"/>
<dbReference type="Pfam" id="PF14209">
    <property type="entry name" value="DUF4321"/>
    <property type="match status" value="1"/>
</dbReference>
<dbReference type="EMBL" id="CP002403">
    <property type="protein sequence ID" value="ADU20658.1"/>
    <property type="molecule type" value="Genomic_DNA"/>
</dbReference>
<evidence type="ECO:0008006" key="4">
    <source>
        <dbReference type="Google" id="ProtNLM"/>
    </source>
</evidence>
<name>E6UBR6_RUMA7</name>
<dbReference type="KEGG" id="ral:Rumal_0096"/>
<keyword evidence="1" id="KW-1133">Transmembrane helix</keyword>
<evidence type="ECO:0000313" key="3">
    <source>
        <dbReference type="Proteomes" id="UP000006919"/>
    </source>
</evidence>
<reference evidence="2 3" key="1">
    <citation type="journal article" date="2011" name="J. Bacteriol.">
        <title>Complete genome of the cellulolytic ruminal bacterium Ruminococcus albus 7.</title>
        <authorList>
            <person name="Suen G."/>
            <person name="Stevenson D.M."/>
            <person name="Bruce D.C."/>
            <person name="Chertkov O."/>
            <person name="Copeland A."/>
            <person name="Cheng J.F."/>
            <person name="Detter C."/>
            <person name="Detter J.C."/>
            <person name="Goodwin L.A."/>
            <person name="Han C.S."/>
            <person name="Hauser L.J."/>
            <person name="Ivanova N.N."/>
            <person name="Kyrpides N.C."/>
            <person name="Land M.L."/>
            <person name="Lapidus A."/>
            <person name="Lucas S."/>
            <person name="Ovchinnikova G."/>
            <person name="Pitluck S."/>
            <person name="Tapia R."/>
            <person name="Woyke T."/>
            <person name="Boyum J."/>
            <person name="Mead D."/>
            <person name="Weimer P.J."/>
        </authorList>
    </citation>
    <scope>NUCLEOTIDE SEQUENCE [LARGE SCALE GENOMIC DNA]</scope>
    <source>
        <strain evidence="3">ATCC 27210 / DSM 20455 / JCM 14654 / NCDO 2250 / 7</strain>
    </source>
</reference>
<dbReference type="AlphaFoldDB" id="E6UBR6"/>